<proteinExistence type="inferred from homology"/>
<feature type="repeat" description="PPR" evidence="4">
    <location>
        <begin position="598"/>
        <end position="632"/>
    </location>
</feature>
<comment type="caution">
    <text evidence="5">The sequence shown here is derived from an EMBL/GenBank/DDBJ whole genome shotgun (WGS) entry which is preliminary data.</text>
</comment>
<evidence type="ECO:0000256" key="2">
    <source>
        <dbReference type="ARBA" id="ARBA00022737"/>
    </source>
</evidence>
<evidence type="ECO:0000313" key="6">
    <source>
        <dbReference type="Proteomes" id="UP000623129"/>
    </source>
</evidence>
<dbReference type="Pfam" id="PF12854">
    <property type="entry name" value="PPR_1"/>
    <property type="match status" value="1"/>
</dbReference>
<dbReference type="NCBIfam" id="TIGR00756">
    <property type="entry name" value="PPR"/>
    <property type="match status" value="14"/>
</dbReference>
<evidence type="ECO:0000313" key="5">
    <source>
        <dbReference type="EMBL" id="KAF3322315.1"/>
    </source>
</evidence>
<organism evidence="5 6">
    <name type="scientific">Carex littledalei</name>
    <dbReference type="NCBI Taxonomy" id="544730"/>
    <lineage>
        <taxon>Eukaryota</taxon>
        <taxon>Viridiplantae</taxon>
        <taxon>Streptophyta</taxon>
        <taxon>Embryophyta</taxon>
        <taxon>Tracheophyta</taxon>
        <taxon>Spermatophyta</taxon>
        <taxon>Magnoliopsida</taxon>
        <taxon>Liliopsida</taxon>
        <taxon>Poales</taxon>
        <taxon>Cyperaceae</taxon>
        <taxon>Cyperoideae</taxon>
        <taxon>Cariceae</taxon>
        <taxon>Carex</taxon>
        <taxon>Carex subgen. Euthyceras</taxon>
    </lineage>
</organism>
<feature type="repeat" description="PPR" evidence="4">
    <location>
        <begin position="458"/>
        <end position="492"/>
    </location>
</feature>
<feature type="repeat" description="PPR" evidence="4">
    <location>
        <begin position="227"/>
        <end position="261"/>
    </location>
</feature>
<sequence>MIQRSLRSITSRSKLNLHTFTPLGDHAHQLLDEFSQPKDCRDQNKLHRLGLLLTPSTVEYVLKGLRQWKTAHEFFSWAKCQPPYKHTCYTYNTFAAILAQAKRNTQLRTLANDLVASGCAMTPGALGFFIRCLGNLGLVEEVQFVFDRASNLGCVPNVYTYNCLLEVFAKAGHVDMLEMRLQEMASRPGLEPDKFTLTSLLQCYCNVGNLDNAVEILDRMESNCWVDVHVLTILIVAFCKWGKIERACELIGRMEAYGMQPNEKTFTILIHRFAKQGRVDKAQEMFDKMTGSGFVGDLPLYSTLIEGLCEKKEVPVALKLFEEMKSNGISPDTRLVRKLVSIFCKEGELESACKLFAESAKGLKSGSSIVSICNAILEGFVASDQITRAYCLLKVMIGLGELDECKKGLDQQLVHLAEGVKPNDDSFNTVICGLCKDKKLEDALNLINDMAIFGCKGKLLMYNNLIDELCKVDRLEESYKLLERMKELNIFPTEFSYNSLFYGHSRRKDTSGALALIQEMRVHGYIPWIKHCTMLVEELCLNGRAEEACMFLGEMLKLGFLPDMIPYSAVIDGLFKSGCADKAMELFQDLCNKSYLPDVVAHNILINGFLKSGNWNKAEGVLEEMLDKGLFPSVVTYNLMIDGLFKANNAEKALSYFNKMDSQEISPNVITYTSLIDGLLNAGKPEAAMDIWNQMKQNGVVPNKVAYTALVHGFCKCGMAQRALGYYHEMKEKGFEIDVYGRFLLVNSLILERMPVEAFELLNEFFHKRVPFSANCKTTELIERAVCKLYRDRSTSDRIRNLIEKGLIPTISVREIDNML</sequence>
<feature type="repeat" description="PPR" evidence="4">
    <location>
        <begin position="703"/>
        <end position="737"/>
    </location>
</feature>
<dbReference type="PROSITE" id="PS51375">
    <property type="entry name" value="PPR"/>
    <property type="match status" value="13"/>
</dbReference>
<feature type="repeat" description="PPR" evidence="4">
    <location>
        <begin position="423"/>
        <end position="457"/>
    </location>
</feature>
<dbReference type="EMBL" id="SWLB01000025">
    <property type="protein sequence ID" value="KAF3322315.1"/>
    <property type="molecule type" value="Genomic_DNA"/>
</dbReference>
<keyword evidence="3" id="KW-0809">Transit peptide</keyword>
<reference evidence="5" key="1">
    <citation type="submission" date="2020-01" db="EMBL/GenBank/DDBJ databases">
        <title>Genome sequence of Kobresia littledalei, the first chromosome-level genome in the family Cyperaceae.</title>
        <authorList>
            <person name="Qu G."/>
        </authorList>
    </citation>
    <scope>NUCLEOTIDE SEQUENCE</scope>
    <source>
        <strain evidence="5">C.B.Clarke</strain>
        <tissue evidence="5">Leaf</tissue>
    </source>
</reference>
<feature type="repeat" description="PPR" evidence="4">
    <location>
        <begin position="633"/>
        <end position="667"/>
    </location>
</feature>
<keyword evidence="6" id="KW-1185">Reference proteome</keyword>
<dbReference type="OrthoDB" id="185373at2759"/>
<protein>
    <submittedName>
        <fullName evidence="5">Putative pentatricopeptide repeat-containing protein</fullName>
    </submittedName>
</protein>
<dbReference type="Pfam" id="PF01535">
    <property type="entry name" value="PPR"/>
    <property type="match status" value="3"/>
</dbReference>
<accession>A0A833QA82</accession>
<gene>
    <name evidence="5" type="ORF">FCM35_KLT13456</name>
</gene>
<dbReference type="PANTHER" id="PTHR47447:SF28">
    <property type="entry name" value="PENTACOTRIPEPTIDE-REPEAT REGION OF PRORP DOMAIN-CONTAINING PROTEIN"/>
    <property type="match status" value="1"/>
</dbReference>
<feature type="repeat" description="PPR" evidence="4">
    <location>
        <begin position="193"/>
        <end position="223"/>
    </location>
</feature>
<feature type="repeat" description="PPR" evidence="4">
    <location>
        <begin position="157"/>
        <end position="192"/>
    </location>
</feature>
<feature type="repeat" description="PPR" evidence="4">
    <location>
        <begin position="493"/>
        <end position="527"/>
    </location>
</feature>
<keyword evidence="2" id="KW-0677">Repeat</keyword>
<evidence type="ECO:0000256" key="1">
    <source>
        <dbReference type="ARBA" id="ARBA00007626"/>
    </source>
</evidence>
<feature type="repeat" description="PPR" evidence="4">
    <location>
        <begin position="563"/>
        <end position="597"/>
    </location>
</feature>
<evidence type="ECO:0000256" key="4">
    <source>
        <dbReference type="PROSITE-ProRule" id="PRU00708"/>
    </source>
</evidence>
<dbReference type="PANTHER" id="PTHR47447">
    <property type="entry name" value="OS03G0856100 PROTEIN"/>
    <property type="match status" value="1"/>
</dbReference>
<dbReference type="InterPro" id="IPR002885">
    <property type="entry name" value="PPR_rpt"/>
</dbReference>
<dbReference type="InterPro" id="IPR011990">
    <property type="entry name" value="TPR-like_helical_dom_sf"/>
</dbReference>
<dbReference type="Proteomes" id="UP000623129">
    <property type="component" value="Unassembled WGS sequence"/>
</dbReference>
<comment type="similarity">
    <text evidence="1">Belongs to the PPR family. P subfamily.</text>
</comment>
<feature type="repeat" description="PPR" evidence="4">
    <location>
        <begin position="668"/>
        <end position="702"/>
    </location>
</feature>
<dbReference type="AlphaFoldDB" id="A0A833QA82"/>
<feature type="repeat" description="PPR" evidence="4">
    <location>
        <begin position="297"/>
        <end position="331"/>
    </location>
</feature>
<dbReference type="Gene3D" id="1.25.40.10">
    <property type="entry name" value="Tetratricopeptide repeat domain"/>
    <property type="match status" value="6"/>
</dbReference>
<name>A0A833QA82_9POAL</name>
<feature type="repeat" description="PPR" evidence="4">
    <location>
        <begin position="262"/>
        <end position="296"/>
    </location>
</feature>
<dbReference type="SUPFAM" id="SSF81901">
    <property type="entry name" value="HCP-like"/>
    <property type="match status" value="1"/>
</dbReference>
<evidence type="ECO:0000256" key="3">
    <source>
        <dbReference type="ARBA" id="ARBA00022946"/>
    </source>
</evidence>
<dbReference type="Pfam" id="PF13041">
    <property type="entry name" value="PPR_2"/>
    <property type="match status" value="6"/>
</dbReference>